<evidence type="ECO:0000256" key="18">
    <source>
        <dbReference type="SAM" id="MobiDB-lite"/>
    </source>
</evidence>
<dbReference type="PROSITE" id="PS51387">
    <property type="entry name" value="FAD_PCMH"/>
    <property type="match status" value="1"/>
</dbReference>
<evidence type="ECO:0000256" key="8">
    <source>
        <dbReference type="ARBA" id="ARBA00022630"/>
    </source>
</evidence>
<evidence type="ECO:0000313" key="21">
    <source>
        <dbReference type="Proteomes" id="UP000216300"/>
    </source>
</evidence>
<dbReference type="NCBIfam" id="NF010478">
    <property type="entry name" value="PRK13903.1"/>
    <property type="match status" value="1"/>
</dbReference>
<dbReference type="InterPro" id="IPR006094">
    <property type="entry name" value="Oxid_FAD_bind_N"/>
</dbReference>
<comment type="catalytic activity">
    <reaction evidence="16 17">
        <text>UDP-N-acetyl-alpha-D-muramate + NADP(+) = UDP-N-acetyl-3-O-(1-carboxyvinyl)-alpha-D-glucosamine + NADPH + H(+)</text>
        <dbReference type="Rhea" id="RHEA:12248"/>
        <dbReference type="ChEBI" id="CHEBI:15378"/>
        <dbReference type="ChEBI" id="CHEBI:57783"/>
        <dbReference type="ChEBI" id="CHEBI:58349"/>
        <dbReference type="ChEBI" id="CHEBI:68483"/>
        <dbReference type="ChEBI" id="CHEBI:70757"/>
        <dbReference type="EC" id="1.3.1.98"/>
    </reaction>
</comment>
<evidence type="ECO:0000256" key="4">
    <source>
        <dbReference type="ARBA" id="ARBA00004752"/>
    </source>
</evidence>
<dbReference type="SUPFAM" id="SSF56176">
    <property type="entry name" value="FAD-binding/transporter-associated domain-like"/>
    <property type="match status" value="1"/>
</dbReference>
<evidence type="ECO:0000256" key="7">
    <source>
        <dbReference type="ARBA" id="ARBA00022618"/>
    </source>
</evidence>
<dbReference type="InterPro" id="IPR036318">
    <property type="entry name" value="FAD-bd_PCMH-like_sf"/>
</dbReference>
<feature type="active site" description="Proton donor" evidence="17">
    <location>
        <position position="264"/>
    </location>
</feature>
<dbReference type="HAMAP" id="MF_00037">
    <property type="entry name" value="MurB"/>
    <property type="match status" value="1"/>
</dbReference>
<dbReference type="GO" id="GO:0008762">
    <property type="term" value="F:UDP-N-acetylmuramate dehydrogenase activity"/>
    <property type="evidence" value="ECO:0007669"/>
    <property type="project" value="UniProtKB-UniRule"/>
</dbReference>
<dbReference type="EMBL" id="NMVJ01000010">
    <property type="protein sequence ID" value="OYN89012.1"/>
    <property type="molecule type" value="Genomic_DNA"/>
</dbReference>
<evidence type="ECO:0000256" key="10">
    <source>
        <dbReference type="ARBA" id="ARBA00022857"/>
    </source>
</evidence>
<keyword evidence="11 17" id="KW-0133">Cell shape</keyword>
<dbReference type="Pfam" id="PF02873">
    <property type="entry name" value="MurB_C"/>
    <property type="match status" value="1"/>
</dbReference>
<dbReference type="GO" id="GO:0071555">
    <property type="term" value="P:cell wall organization"/>
    <property type="evidence" value="ECO:0007669"/>
    <property type="project" value="UniProtKB-KW"/>
</dbReference>
<proteinExistence type="inferred from homology"/>
<evidence type="ECO:0000256" key="1">
    <source>
        <dbReference type="ARBA" id="ARBA00001974"/>
    </source>
</evidence>
<dbReference type="Pfam" id="PF01565">
    <property type="entry name" value="FAD_binding_4"/>
    <property type="match status" value="1"/>
</dbReference>
<dbReference type="PANTHER" id="PTHR21071:SF4">
    <property type="entry name" value="UDP-N-ACETYLENOLPYRUVOYLGLUCOSAMINE REDUCTASE"/>
    <property type="match status" value="1"/>
</dbReference>
<dbReference type="NCBIfam" id="TIGR00179">
    <property type="entry name" value="murB"/>
    <property type="match status" value="1"/>
</dbReference>
<dbReference type="GO" id="GO:0008360">
    <property type="term" value="P:regulation of cell shape"/>
    <property type="evidence" value="ECO:0007669"/>
    <property type="project" value="UniProtKB-KW"/>
</dbReference>
<protein>
    <recommendedName>
        <fullName evidence="17">UDP-N-acetylenolpyruvoylglucosamine reductase</fullName>
        <ecNumber evidence="17">1.3.1.98</ecNumber>
    </recommendedName>
    <alternativeName>
        <fullName evidence="17">UDP-N-acetylmuramate dehydrogenase</fullName>
    </alternativeName>
</protein>
<evidence type="ECO:0000256" key="12">
    <source>
        <dbReference type="ARBA" id="ARBA00022984"/>
    </source>
</evidence>
<evidence type="ECO:0000256" key="15">
    <source>
        <dbReference type="ARBA" id="ARBA00023316"/>
    </source>
</evidence>
<keyword evidence="12 17" id="KW-0573">Peptidoglycan synthesis</keyword>
<gene>
    <name evidence="17" type="primary">murB</name>
    <name evidence="20" type="ORF">CGZ91_12115</name>
</gene>
<dbReference type="GO" id="GO:0051301">
    <property type="term" value="P:cell division"/>
    <property type="evidence" value="ECO:0007669"/>
    <property type="project" value="UniProtKB-KW"/>
</dbReference>
<dbReference type="EC" id="1.3.1.98" evidence="17"/>
<dbReference type="InterPro" id="IPR003170">
    <property type="entry name" value="MurB"/>
</dbReference>
<dbReference type="InterPro" id="IPR011601">
    <property type="entry name" value="MurB_C"/>
</dbReference>
<dbReference type="UniPathway" id="UPA00219"/>
<feature type="active site" evidence="17">
    <location>
        <position position="358"/>
    </location>
</feature>
<organism evidence="20 21">
    <name type="scientific">Parenemella sanctibonifatiensis</name>
    <dbReference type="NCBI Taxonomy" id="2016505"/>
    <lineage>
        <taxon>Bacteria</taxon>
        <taxon>Bacillati</taxon>
        <taxon>Actinomycetota</taxon>
        <taxon>Actinomycetes</taxon>
        <taxon>Propionibacteriales</taxon>
        <taxon>Propionibacteriaceae</taxon>
        <taxon>Parenemella</taxon>
    </lineage>
</organism>
<dbReference type="InterPro" id="IPR016167">
    <property type="entry name" value="FAD-bd_PCMH_sub1"/>
</dbReference>
<keyword evidence="10 17" id="KW-0521">NADP</keyword>
<dbReference type="InterPro" id="IPR016169">
    <property type="entry name" value="FAD-bd_PCMH_sub2"/>
</dbReference>
<feature type="domain" description="FAD-binding PCMH-type" evidence="19">
    <location>
        <begin position="38"/>
        <end position="209"/>
    </location>
</feature>
<dbReference type="Proteomes" id="UP000216300">
    <property type="component" value="Unassembled WGS sequence"/>
</dbReference>
<dbReference type="Gene3D" id="3.30.465.10">
    <property type="match status" value="1"/>
</dbReference>
<evidence type="ECO:0000256" key="11">
    <source>
        <dbReference type="ARBA" id="ARBA00022960"/>
    </source>
</evidence>
<reference evidence="20 21" key="1">
    <citation type="submission" date="2017-07" db="EMBL/GenBank/DDBJ databases">
        <title>Draft whole genome sequences of clinical Proprionibacteriaceae strains.</title>
        <authorList>
            <person name="Bernier A.-M."/>
            <person name="Bernard K."/>
            <person name="Domingo M.-C."/>
        </authorList>
    </citation>
    <scope>NUCLEOTIDE SEQUENCE [LARGE SCALE GENOMIC DNA]</scope>
    <source>
        <strain evidence="20 21">NML 150081</strain>
    </source>
</reference>
<comment type="function">
    <text evidence="2 17">Cell wall formation.</text>
</comment>
<sequence>MTEADPTCVVSGADLTSHQHPLGGDRGGELSAYTTLRVGGEATEIVVADTEERLRESVRESDRAGQPVLLVGGGSNMLVGDDGFDGRVVLIRTRGLTFQTSDCAGAMATVAAGEVWDDLVAASLAQQWVGLAPLSGIPGLVGATPIQNVGAYGAEVAETITRVRCWDRQTDGQRTFTADECGFSYRDSRFKQEPDRYLILEVQFQFRIGEMSAPIKYAELARRLGVEVGERADAARVREEVLALRAGKGMVLDQADHDTWSAGSFFTNPILTAEAAAKLPAGAPRFPQPDGTVKSSAAWLIQHAGFAPGFGTGPATLSTKHTLALTNRGEAAAADVVALARTVRAGVEDAFGVRLVPEPNLVNCEL</sequence>
<evidence type="ECO:0000256" key="13">
    <source>
        <dbReference type="ARBA" id="ARBA00023002"/>
    </source>
</evidence>
<dbReference type="OrthoDB" id="9804753at2"/>
<keyword evidence="13 17" id="KW-0560">Oxidoreductase</keyword>
<comment type="cofactor">
    <cofactor evidence="1 17">
        <name>FAD</name>
        <dbReference type="ChEBI" id="CHEBI:57692"/>
    </cofactor>
</comment>
<dbReference type="GO" id="GO:0071949">
    <property type="term" value="F:FAD binding"/>
    <property type="evidence" value="ECO:0007669"/>
    <property type="project" value="InterPro"/>
</dbReference>
<keyword evidence="15 17" id="KW-0961">Cell wall biogenesis/degradation</keyword>
<name>A0A255EHU9_9ACTN</name>
<keyword evidence="9 17" id="KW-0274">FAD</keyword>
<feature type="active site" evidence="17">
    <location>
        <position position="186"/>
    </location>
</feature>
<evidence type="ECO:0000256" key="14">
    <source>
        <dbReference type="ARBA" id="ARBA00023306"/>
    </source>
</evidence>
<evidence type="ECO:0000256" key="3">
    <source>
        <dbReference type="ARBA" id="ARBA00004496"/>
    </source>
</evidence>
<dbReference type="InterPro" id="IPR016166">
    <property type="entry name" value="FAD-bd_PCMH"/>
</dbReference>
<evidence type="ECO:0000313" key="20">
    <source>
        <dbReference type="EMBL" id="OYN89012.1"/>
    </source>
</evidence>
<dbReference type="GO" id="GO:0005829">
    <property type="term" value="C:cytosol"/>
    <property type="evidence" value="ECO:0007669"/>
    <property type="project" value="TreeGrafter"/>
</dbReference>
<keyword evidence="14 17" id="KW-0131">Cell cycle</keyword>
<evidence type="ECO:0000256" key="5">
    <source>
        <dbReference type="ARBA" id="ARBA00010485"/>
    </source>
</evidence>
<dbReference type="SUPFAM" id="SSF56194">
    <property type="entry name" value="Uridine diphospho-N-Acetylenolpyruvylglucosamine reductase, MurB, C-terminal domain"/>
    <property type="match status" value="1"/>
</dbReference>
<dbReference type="Gene3D" id="3.90.78.10">
    <property type="entry name" value="UDP-N-acetylenolpyruvoylglucosamine reductase, C-terminal domain"/>
    <property type="match status" value="1"/>
</dbReference>
<evidence type="ECO:0000259" key="19">
    <source>
        <dbReference type="PROSITE" id="PS51387"/>
    </source>
</evidence>
<evidence type="ECO:0000256" key="2">
    <source>
        <dbReference type="ARBA" id="ARBA00003921"/>
    </source>
</evidence>
<dbReference type="PANTHER" id="PTHR21071">
    <property type="entry name" value="UDP-N-ACETYLENOLPYRUVOYLGLUCOSAMINE REDUCTASE"/>
    <property type="match status" value="1"/>
</dbReference>
<feature type="region of interest" description="Disordered" evidence="18">
    <location>
        <begin position="1"/>
        <end position="26"/>
    </location>
</feature>
<dbReference type="GO" id="GO:0009252">
    <property type="term" value="P:peptidoglycan biosynthetic process"/>
    <property type="evidence" value="ECO:0007669"/>
    <property type="project" value="UniProtKB-UniRule"/>
</dbReference>
<dbReference type="Gene3D" id="3.30.43.10">
    <property type="entry name" value="Uridine Diphospho-n-acetylenolpyruvylglucosamine Reductase, domain 2"/>
    <property type="match status" value="1"/>
</dbReference>
<comment type="caution">
    <text evidence="20">The sequence shown here is derived from an EMBL/GenBank/DDBJ whole genome shotgun (WGS) entry which is preliminary data.</text>
</comment>
<keyword evidence="8 17" id="KW-0285">Flavoprotein</keyword>
<keyword evidence="7 17" id="KW-0132">Cell division</keyword>
<keyword evidence="21" id="KW-1185">Reference proteome</keyword>
<keyword evidence="6 17" id="KW-0963">Cytoplasm</keyword>
<comment type="subcellular location">
    <subcellularLocation>
        <location evidence="3 17">Cytoplasm</location>
    </subcellularLocation>
</comment>
<comment type="pathway">
    <text evidence="4 17">Cell wall biogenesis; peptidoglycan biosynthesis.</text>
</comment>
<comment type="similarity">
    <text evidence="5 17">Belongs to the MurB family.</text>
</comment>
<evidence type="ECO:0000256" key="6">
    <source>
        <dbReference type="ARBA" id="ARBA00022490"/>
    </source>
</evidence>
<dbReference type="RefSeq" id="WP_094455535.1">
    <property type="nucleotide sequence ID" value="NZ_NMVJ01000010.1"/>
</dbReference>
<evidence type="ECO:0000256" key="16">
    <source>
        <dbReference type="ARBA" id="ARBA00048914"/>
    </source>
</evidence>
<evidence type="ECO:0000256" key="9">
    <source>
        <dbReference type="ARBA" id="ARBA00022827"/>
    </source>
</evidence>
<dbReference type="AlphaFoldDB" id="A0A255EHU9"/>
<accession>A0A255EHU9</accession>
<dbReference type="InterPro" id="IPR036635">
    <property type="entry name" value="MurB_C_sf"/>
</dbReference>
<evidence type="ECO:0000256" key="17">
    <source>
        <dbReference type="HAMAP-Rule" id="MF_00037"/>
    </source>
</evidence>